<dbReference type="RefSeq" id="WP_200202271.1">
    <property type="nucleotide sequence ID" value="NZ_JAVMBO010000017.1"/>
</dbReference>
<evidence type="ECO:0000313" key="1">
    <source>
        <dbReference type="EMBL" id="MDS1311006.1"/>
    </source>
</evidence>
<accession>A0ABU2HKB1</accession>
<dbReference type="EMBL" id="JAVMBO010000017">
    <property type="protein sequence ID" value="MDS1311006.1"/>
    <property type="molecule type" value="Genomic_DNA"/>
</dbReference>
<dbReference type="Proteomes" id="UP001267407">
    <property type="component" value="Unassembled WGS sequence"/>
</dbReference>
<gene>
    <name evidence="1" type="ORF">RKA07_12970</name>
</gene>
<comment type="caution">
    <text evidence="1">The sequence shown here is derived from an EMBL/GenBank/DDBJ whole genome shotgun (WGS) entry which is preliminary data.</text>
</comment>
<organism evidence="1 2">
    <name type="scientific">Marinobacter xiaoshiensis</name>
    <dbReference type="NCBI Taxonomy" id="3073652"/>
    <lineage>
        <taxon>Bacteria</taxon>
        <taxon>Pseudomonadati</taxon>
        <taxon>Pseudomonadota</taxon>
        <taxon>Gammaproteobacteria</taxon>
        <taxon>Pseudomonadales</taxon>
        <taxon>Marinobacteraceae</taxon>
        <taxon>Marinobacter</taxon>
    </lineage>
</organism>
<name>A0ABU2HKB1_9GAMM</name>
<protein>
    <submittedName>
        <fullName evidence="1">Uncharacterized protein</fullName>
    </submittedName>
</protein>
<keyword evidence="2" id="KW-1185">Reference proteome</keyword>
<proteinExistence type="predicted"/>
<reference evidence="1" key="1">
    <citation type="submission" date="2023-09" db="EMBL/GenBank/DDBJ databases">
        <title>Marinobacter sediminicola sp. nov. and Marinobacter maritimum sp. nov., isolated from marine sediment.</title>
        <authorList>
            <person name="An J."/>
        </authorList>
    </citation>
    <scope>NUCLEOTIDE SEQUENCE</scope>
    <source>
        <strain evidence="1">F60267</strain>
    </source>
</reference>
<sequence>MSTPIESRRQAKVIDELRVFIKKVLSDPTIAVKSIDIARKYRSQPDSDELIAREISANTTIRIPEKWSDADRMFLEIIDEVLDDEEALY</sequence>
<evidence type="ECO:0000313" key="2">
    <source>
        <dbReference type="Proteomes" id="UP001267407"/>
    </source>
</evidence>